<dbReference type="Proteomes" id="UP000614811">
    <property type="component" value="Unassembled WGS sequence"/>
</dbReference>
<reference evidence="1" key="1">
    <citation type="journal article" date="2014" name="Int. J. Syst. Evol. Microbiol.">
        <title>Complete genome sequence of Corynebacterium casei LMG S-19264T (=DSM 44701T), isolated from a smear-ripened cheese.</title>
        <authorList>
            <consortium name="US DOE Joint Genome Institute (JGI-PGF)"/>
            <person name="Walter F."/>
            <person name="Albersmeier A."/>
            <person name="Kalinowski J."/>
            <person name="Ruckert C."/>
        </authorList>
    </citation>
    <scope>NUCLEOTIDE SEQUENCE</scope>
    <source>
        <strain evidence="1">KCTC 12711</strain>
    </source>
</reference>
<comment type="caution">
    <text evidence="1">The sequence shown here is derived from an EMBL/GenBank/DDBJ whole genome shotgun (WGS) entry which is preliminary data.</text>
</comment>
<evidence type="ECO:0000313" key="2">
    <source>
        <dbReference type="Proteomes" id="UP000614811"/>
    </source>
</evidence>
<organism evidence="1 2">
    <name type="scientific">Arenicella chitinivorans</name>
    <dbReference type="NCBI Taxonomy" id="1329800"/>
    <lineage>
        <taxon>Bacteria</taxon>
        <taxon>Pseudomonadati</taxon>
        <taxon>Pseudomonadota</taxon>
        <taxon>Gammaproteobacteria</taxon>
        <taxon>Arenicellales</taxon>
        <taxon>Arenicellaceae</taxon>
        <taxon>Arenicella</taxon>
    </lineage>
</organism>
<keyword evidence="2" id="KW-1185">Reference proteome</keyword>
<evidence type="ECO:0000313" key="1">
    <source>
        <dbReference type="EMBL" id="GHA08138.1"/>
    </source>
</evidence>
<gene>
    <name evidence="1" type="ORF">GCM10008090_17470</name>
</gene>
<reference evidence="1" key="2">
    <citation type="submission" date="2020-09" db="EMBL/GenBank/DDBJ databases">
        <authorList>
            <person name="Sun Q."/>
            <person name="Kim S."/>
        </authorList>
    </citation>
    <scope>NUCLEOTIDE SEQUENCE</scope>
    <source>
        <strain evidence="1">KCTC 12711</strain>
    </source>
</reference>
<dbReference type="AlphaFoldDB" id="A0A918RRF3"/>
<proteinExistence type="predicted"/>
<name>A0A918RRF3_9GAMM</name>
<protein>
    <submittedName>
        <fullName evidence="1">Uncharacterized protein</fullName>
    </submittedName>
</protein>
<accession>A0A918RRF3</accession>
<dbReference type="EMBL" id="BMXA01000002">
    <property type="protein sequence ID" value="GHA08138.1"/>
    <property type="molecule type" value="Genomic_DNA"/>
</dbReference>
<sequence length="73" mass="8165">MTGRRKTAQGIAITRDVVVFNTTPEASAWTESTTSMHDSVQLLDRITSTLHQLNEPVITGHMQHADQHEFDFG</sequence>